<organism evidence="2 3">
    <name type="scientific">Glossina morsitans morsitans</name>
    <name type="common">Savannah tsetse fly</name>
    <dbReference type="NCBI Taxonomy" id="37546"/>
    <lineage>
        <taxon>Eukaryota</taxon>
        <taxon>Metazoa</taxon>
        <taxon>Ecdysozoa</taxon>
        <taxon>Arthropoda</taxon>
        <taxon>Hexapoda</taxon>
        <taxon>Insecta</taxon>
        <taxon>Pterygota</taxon>
        <taxon>Neoptera</taxon>
        <taxon>Endopterygota</taxon>
        <taxon>Diptera</taxon>
        <taxon>Brachycera</taxon>
        <taxon>Muscomorpha</taxon>
        <taxon>Hippoboscoidea</taxon>
        <taxon>Glossinidae</taxon>
        <taxon>Glossina</taxon>
    </lineage>
</organism>
<evidence type="ECO:0000313" key="2">
    <source>
        <dbReference type="EnsemblMetazoa" id="GMOY002664-PA"/>
    </source>
</evidence>
<feature type="region of interest" description="Disordered" evidence="1">
    <location>
        <begin position="998"/>
        <end position="1019"/>
    </location>
</feature>
<dbReference type="Proteomes" id="UP000092444">
    <property type="component" value="Unassembled WGS sequence"/>
</dbReference>
<feature type="region of interest" description="Disordered" evidence="1">
    <location>
        <begin position="21"/>
        <end position="48"/>
    </location>
</feature>
<feature type="compositionally biased region" description="Basic and acidic residues" evidence="1">
    <location>
        <begin position="554"/>
        <end position="564"/>
    </location>
</feature>
<dbReference type="EnsemblMetazoa" id="GMOY002664-RA">
    <property type="protein sequence ID" value="GMOY002664-PA"/>
    <property type="gene ID" value="GMOY002664"/>
</dbReference>
<feature type="compositionally biased region" description="Low complexity" evidence="1">
    <location>
        <begin position="69"/>
        <end position="100"/>
    </location>
</feature>
<feature type="region of interest" description="Disordered" evidence="1">
    <location>
        <begin position="1198"/>
        <end position="1237"/>
    </location>
</feature>
<feature type="compositionally biased region" description="Low complexity" evidence="1">
    <location>
        <begin position="1205"/>
        <end position="1220"/>
    </location>
</feature>
<feature type="compositionally biased region" description="Basic and acidic residues" evidence="1">
    <location>
        <begin position="877"/>
        <end position="891"/>
    </location>
</feature>
<protein>
    <submittedName>
        <fullName evidence="2">Uncharacterized protein</fullName>
    </submittedName>
</protein>
<dbReference type="EMBL" id="CCAG010007164">
    <property type="status" value="NOT_ANNOTATED_CDS"/>
    <property type="molecule type" value="Genomic_DNA"/>
</dbReference>
<name>A0A1A9YUL0_GLOMM</name>
<keyword evidence="3" id="KW-1185">Reference proteome</keyword>
<evidence type="ECO:0000313" key="3">
    <source>
        <dbReference type="Proteomes" id="UP000092444"/>
    </source>
</evidence>
<feature type="compositionally biased region" description="Basic and acidic residues" evidence="1">
    <location>
        <begin position="1098"/>
        <end position="1110"/>
    </location>
</feature>
<dbReference type="VEuPathDB" id="VectorBase:GMOY002664"/>
<feature type="region of interest" description="Disordered" evidence="1">
    <location>
        <begin position="554"/>
        <end position="575"/>
    </location>
</feature>
<feature type="region of interest" description="Disordered" evidence="1">
    <location>
        <begin position="869"/>
        <end position="891"/>
    </location>
</feature>
<sequence length="1237" mass="137625">MDFISNFIKRPLSLVLNEATETTAKVSTTPSSPSPSSPALPSSSLSNSLSLSLSKMKADRVVERAAAASESPPKSLKQSPSPLSENRTLSNNTTPTATTPVRRSPLSSSYHGQISEFLDITNKLLNYDGFRQLNPLDMDFDMSHTNNENSSLSPAGEKATVAECKTPPNTSQTIEQLLIEINDNLNQADLVEDVCNLSLSSSPHAQNLIIDTNVRRRTMEKQSNLMERIYKMSIIKILLLLFPLSASKTLLVNTRPLTPASSPSVSLTPSTPTMATTCCVVSQPQCETTSLTAAGTVITSEVTSTFNKYRNTPDAMQATTDNHLHNKQITDIKDLHNDCAASGNKSLNRFLGLAGFDETKIPSLPTDTDITDIEGQLKIIYDVREISKDGKLQPNVLLPNETDETISSDNELFTDCHEELSSMERRDCLSTPYMEHSVNKTLELESYYSTVNDTISASDRTLDELPEIPMDEGQKEQCTELDEVEPMEVDMNATIEMLEATSSTNILYVEKVLEQAERHILQHMEEEESLRAKEKNALAEKAIKQAEKELQLSKHIDLPRKGEKSSTTASGGFIGKLSTISSPGKTELNLNLTVGQSPDESIEKQERSSLSDSPTFSKELNITINAYSHAPKSSEENKNQLHNTLVEQDLPSFNNINFDLPVRQVEKTRNFDITSIEEEDSSVSPINDLAIPLDCAYVEQDLPSLNNLNFALPLGYPEKRSIFDMASAENTVNLVNSTFVEQDLPSFNNFNFILPPEHTEKRTFDKAATGNSAEVDIKENLITETEKRRTFNMQEERGNMNTAMTSSNVGSEKRRTFNIPSIESDAKIDTKDDILTDREKRRTFNIQEEIGDINTTMILTKTGFENRRPFNIPSIESDPKMDTQDKITSDSEKRRTFNIQNNMHAMSTDVKLDNIDMEKRGTFTETFAEEAKQDMIVTAKNEKRRTFNIQEETAFATFSVTETGDSLFKVPAEGIQTVGSTIAESTQSKIEEHNEMIKENEKSKVQISQDSEAKDVQRQEKTVVRKEMISNYDAMDVDETNLPVLQSVNNPVKVDIENINWPVQANHSSSILTKQANPENHQSTLEKQNLEVPTKSLASEKQHTNEHVKADTVTTTAETSAPSQKREDKQASSVLASKGIQKRPSIHDYKNQGDVLSAKEQSSIRVRDEKELMTEKSNSPLEEMFAAASTASITLSISDHSGFDTNSPNAHSSNNTSNNAEQPEFDENEFSGNNNSE</sequence>
<proteinExistence type="predicted"/>
<feature type="compositionally biased region" description="Low complexity" evidence="1">
    <location>
        <begin position="39"/>
        <end position="48"/>
    </location>
</feature>
<accession>A0A1A9YUL0</accession>
<reference evidence="2" key="1">
    <citation type="submission" date="2020-05" db="UniProtKB">
        <authorList>
            <consortium name="EnsemblMetazoa"/>
        </authorList>
    </citation>
    <scope>IDENTIFICATION</scope>
    <source>
        <strain evidence="2">Yale</strain>
    </source>
</reference>
<feature type="region of interest" description="Disordered" evidence="1">
    <location>
        <begin position="62"/>
        <end position="108"/>
    </location>
</feature>
<evidence type="ECO:0000256" key="1">
    <source>
        <dbReference type="SAM" id="MobiDB-lite"/>
    </source>
</evidence>
<feature type="compositionally biased region" description="Polar residues" evidence="1">
    <location>
        <begin position="1112"/>
        <end position="1123"/>
    </location>
</feature>
<dbReference type="AlphaFoldDB" id="A0A1A9YUL0"/>
<feature type="region of interest" description="Disordered" evidence="1">
    <location>
        <begin position="1097"/>
        <end position="1162"/>
    </location>
</feature>
<feature type="region of interest" description="Disordered" evidence="1">
    <location>
        <begin position="594"/>
        <end position="615"/>
    </location>
</feature>
<dbReference type="EMBL" id="CCAG010007163">
    <property type="status" value="NOT_ANNOTATED_CDS"/>
    <property type="molecule type" value="Genomic_DNA"/>
</dbReference>